<keyword evidence="3" id="KW-0804">Transcription</keyword>
<gene>
    <name evidence="5" type="ORF">Y958_15720</name>
</gene>
<dbReference type="InterPro" id="IPR009057">
    <property type="entry name" value="Homeodomain-like_sf"/>
</dbReference>
<sequence length="205" mass="22720">MQAPLQTPTRPVSFLPPPPAPLPHVAPWDDRRIVTLVSAAQAALDHDLERARGCLDQLAALLDGTEKPPVDEAILLPTARATETGANKGGLAPWQLRCVMGHIQANLAQPLPVDQLAALANLSTNHFTRAFRASVGETPHTYVVKRRVRQAQILMLTTDQPLSEIAYGCGMADQAHLTRLFRQFVGETPLRWRRTWRRPTHSRDN</sequence>
<keyword evidence="6" id="KW-1185">Reference proteome</keyword>
<dbReference type="PROSITE" id="PS00041">
    <property type="entry name" value="HTH_ARAC_FAMILY_1"/>
    <property type="match status" value="1"/>
</dbReference>
<proteinExistence type="predicted"/>
<evidence type="ECO:0000259" key="4">
    <source>
        <dbReference type="PROSITE" id="PS01124"/>
    </source>
</evidence>
<dbReference type="GO" id="GO:0043565">
    <property type="term" value="F:sequence-specific DNA binding"/>
    <property type="evidence" value="ECO:0007669"/>
    <property type="project" value="InterPro"/>
</dbReference>
<evidence type="ECO:0000256" key="2">
    <source>
        <dbReference type="ARBA" id="ARBA00023125"/>
    </source>
</evidence>
<keyword evidence="2" id="KW-0238">DNA-binding</keyword>
<protein>
    <submittedName>
        <fullName evidence="5">AraC family transcriptional regulator</fullName>
    </submittedName>
</protein>
<dbReference type="RefSeq" id="WP_088872985.1">
    <property type="nucleotide sequence ID" value="NZ_CP022111.1"/>
</dbReference>
<evidence type="ECO:0000256" key="1">
    <source>
        <dbReference type="ARBA" id="ARBA00023015"/>
    </source>
</evidence>
<dbReference type="KEGG" id="nao:Y958_15720"/>
<dbReference type="InterPro" id="IPR018062">
    <property type="entry name" value="HTH_AraC-typ_CS"/>
</dbReference>
<dbReference type="EMBL" id="CP022111">
    <property type="protein sequence ID" value="ASG22399.1"/>
    <property type="molecule type" value="Genomic_DNA"/>
</dbReference>
<dbReference type="PANTHER" id="PTHR46796:SF14">
    <property type="entry name" value="TRANSCRIPTIONAL REGULATORY PROTEIN"/>
    <property type="match status" value="1"/>
</dbReference>
<dbReference type="InterPro" id="IPR018060">
    <property type="entry name" value="HTH_AraC"/>
</dbReference>
<feature type="domain" description="HTH araC/xylS-type" evidence="4">
    <location>
        <begin position="97"/>
        <end position="195"/>
    </location>
</feature>
<reference evidence="5 6" key="1">
    <citation type="submission" date="2017-06" db="EMBL/GenBank/DDBJ databases">
        <title>Complete genome sequence of Nitrospirillum amazonense strain CBAmC, an endophytic nitrogen-fixing and plant growth-promoting bacterium, isolated from sugarcane.</title>
        <authorList>
            <person name="Schwab S."/>
            <person name="dos Santos Teixeira K.R."/>
            <person name="Simoes Araujo J.L."/>
            <person name="Soares Vidal M."/>
            <person name="Borges de Freitas H.R."/>
            <person name="Rivello Crivelaro A.L."/>
            <person name="Bueno de Camargo Nunes A."/>
            <person name="dos Santos C.M."/>
            <person name="Palmeira da Silva Rosa D."/>
            <person name="da Silva Padilha D."/>
            <person name="da Silva E."/>
            <person name="Araujo Terra L."/>
            <person name="Soares Mendes V."/>
            <person name="Farinelli L."/>
            <person name="Magalhaes Cruz L."/>
            <person name="Baldani J.I."/>
        </authorList>
    </citation>
    <scope>NUCLEOTIDE SEQUENCE [LARGE SCALE GENOMIC DNA]</scope>
    <source>
        <strain evidence="5 6">CBAmC</strain>
    </source>
</reference>
<accession>A0A248JUX1</accession>
<dbReference type="PANTHER" id="PTHR46796">
    <property type="entry name" value="HTH-TYPE TRANSCRIPTIONAL ACTIVATOR RHAS-RELATED"/>
    <property type="match status" value="1"/>
</dbReference>
<dbReference type="AlphaFoldDB" id="A0A248JUX1"/>
<dbReference type="SUPFAM" id="SSF46689">
    <property type="entry name" value="Homeodomain-like"/>
    <property type="match status" value="2"/>
</dbReference>
<organism evidence="5 6">
    <name type="scientific">Nitrospirillum viridazoti CBAmc</name>
    <dbReference type="NCBI Taxonomy" id="1441467"/>
    <lineage>
        <taxon>Bacteria</taxon>
        <taxon>Pseudomonadati</taxon>
        <taxon>Pseudomonadota</taxon>
        <taxon>Alphaproteobacteria</taxon>
        <taxon>Rhodospirillales</taxon>
        <taxon>Azospirillaceae</taxon>
        <taxon>Nitrospirillum</taxon>
        <taxon>Nitrospirillum viridazoti</taxon>
    </lineage>
</organism>
<dbReference type="Proteomes" id="UP000197153">
    <property type="component" value="Chromosome 2"/>
</dbReference>
<dbReference type="InterPro" id="IPR050204">
    <property type="entry name" value="AraC_XylS_family_regulators"/>
</dbReference>
<dbReference type="SMART" id="SM00342">
    <property type="entry name" value="HTH_ARAC"/>
    <property type="match status" value="1"/>
</dbReference>
<dbReference type="GO" id="GO:0003700">
    <property type="term" value="F:DNA-binding transcription factor activity"/>
    <property type="evidence" value="ECO:0007669"/>
    <property type="project" value="InterPro"/>
</dbReference>
<evidence type="ECO:0000313" key="6">
    <source>
        <dbReference type="Proteomes" id="UP000197153"/>
    </source>
</evidence>
<evidence type="ECO:0000256" key="3">
    <source>
        <dbReference type="ARBA" id="ARBA00023163"/>
    </source>
</evidence>
<dbReference type="Pfam" id="PF12833">
    <property type="entry name" value="HTH_18"/>
    <property type="match status" value="1"/>
</dbReference>
<dbReference type="Gene3D" id="1.10.10.60">
    <property type="entry name" value="Homeodomain-like"/>
    <property type="match status" value="1"/>
</dbReference>
<name>A0A248JUX1_9PROT</name>
<dbReference type="PROSITE" id="PS01124">
    <property type="entry name" value="HTH_ARAC_FAMILY_2"/>
    <property type="match status" value="1"/>
</dbReference>
<evidence type="ECO:0000313" key="5">
    <source>
        <dbReference type="EMBL" id="ASG22399.1"/>
    </source>
</evidence>
<keyword evidence="1" id="KW-0805">Transcription regulation</keyword>